<evidence type="ECO:0000313" key="6">
    <source>
        <dbReference type="EMBL" id="CAL6096310.1"/>
    </source>
</evidence>
<evidence type="ECO:0000313" key="3">
    <source>
        <dbReference type="EMBL" id="CAI9934165.1"/>
    </source>
</evidence>
<reference evidence="5 7" key="2">
    <citation type="submission" date="2024-07" db="EMBL/GenBank/DDBJ databases">
        <authorList>
            <person name="Akdeniz Z."/>
        </authorList>
    </citation>
    <scope>NUCLEOTIDE SEQUENCE [LARGE SCALE GENOMIC DNA]</scope>
</reference>
<dbReference type="EMBL" id="CATOUU010000558">
    <property type="protein sequence ID" value="CAI9934165.1"/>
    <property type="molecule type" value="Genomic_DNA"/>
</dbReference>
<organism evidence="4">
    <name type="scientific">Hexamita inflata</name>
    <dbReference type="NCBI Taxonomy" id="28002"/>
    <lineage>
        <taxon>Eukaryota</taxon>
        <taxon>Metamonada</taxon>
        <taxon>Diplomonadida</taxon>
        <taxon>Hexamitidae</taxon>
        <taxon>Hexamitinae</taxon>
        <taxon>Hexamita</taxon>
    </lineage>
</organism>
<reference evidence="4" key="1">
    <citation type="submission" date="2023-06" db="EMBL/GenBank/DDBJ databases">
        <authorList>
            <person name="Kurt Z."/>
        </authorList>
    </citation>
    <scope>NUCLEOTIDE SEQUENCE</scope>
</reference>
<proteinExistence type="predicted"/>
<dbReference type="Pfam" id="PF13855">
    <property type="entry name" value="LRR_8"/>
    <property type="match status" value="1"/>
</dbReference>
<comment type="caution">
    <text evidence="4">The sequence shown here is derived from an EMBL/GenBank/DDBJ whole genome shotgun (WGS) entry which is preliminary data.</text>
</comment>
<dbReference type="EMBL" id="CAXDID020000484">
    <property type="protein sequence ID" value="CAL6096310.1"/>
    <property type="molecule type" value="Genomic_DNA"/>
</dbReference>
<dbReference type="Gene3D" id="3.80.10.10">
    <property type="entry name" value="Ribonuclease Inhibitor"/>
    <property type="match status" value="2"/>
</dbReference>
<evidence type="ECO:0000256" key="1">
    <source>
        <dbReference type="ARBA" id="ARBA00022614"/>
    </source>
</evidence>
<accession>A0AA86RA86</accession>
<dbReference type="PANTHER" id="PTHR46652:SF3">
    <property type="entry name" value="LEUCINE-RICH REPEAT-CONTAINING PROTEIN 9"/>
    <property type="match status" value="1"/>
</dbReference>
<dbReference type="PROSITE" id="PS51450">
    <property type="entry name" value="LRR"/>
    <property type="match status" value="3"/>
</dbReference>
<dbReference type="SUPFAM" id="SSF52058">
    <property type="entry name" value="L domain-like"/>
    <property type="match status" value="1"/>
</dbReference>
<dbReference type="InterPro" id="IPR003591">
    <property type="entry name" value="Leu-rich_rpt_typical-subtyp"/>
</dbReference>
<evidence type="ECO:0000313" key="5">
    <source>
        <dbReference type="EMBL" id="CAL6067452.1"/>
    </source>
</evidence>
<dbReference type="InterPro" id="IPR001611">
    <property type="entry name" value="Leu-rich_rpt"/>
</dbReference>
<dbReference type="SMART" id="SM00369">
    <property type="entry name" value="LRR_TYP"/>
    <property type="match status" value="4"/>
</dbReference>
<dbReference type="AlphaFoldDB" id="A0AA86RA86"/>
<dbReference type="EMBL" id="CATOUU010001142">
    <property type="protein sequence ID" value="CAI9974281.1"/>
    <property type="molecule type" value="Genomic_DNA"/>
</dbReference>
<dbReference type="Pfam" id="PF00560">
    <property type="entry name" value="LRR_1"/>
    <property type="match status" value="1"/>
</dbReference>
<evidence type="ECO:0000256" key="2">
    <source>
        <dbReference type="ARBA" id="ARBA00022737"/>
    </source>
</evidence>
<dbReference type="SMART" id="SM00365">
    <property type="entry name" value="LRR_SD22"/>
    <property type="match status" value="4"/>
</dbReference>
<name>A0AA86RA86_9EUKA</name>
<gene>
    <name evidence="3" type="ORF">HINF_LOCUS21810</name>
    <name evidence="5" type="ORF">HINF_LOCUS53028</name>
    <name evidence="4" type="ORF">HINF_LOCUS61926</name>
    <name evidence="6" type="ORF">HINF_LOCUS68369</name>
</gene>
<dbReference type="InterPro" id="IPR032675">
    <property type="entry name" value="LRR_dom_sf"/>
</dbReference>
<protein>
    <submittedName>
        <fullName evidence="4">Leucine-rich repeat protein</fullName>
    </submittedName>
    <submittedName>
        <fullName evidence="5">Leucine-rich_repeat protein</fullName>
    </submittedName>
</protein>
<keyword evidence="2" id="KW-0677">Repeat</keyword>
<dbReference type="InterPro" id="IPR050836">
    <property type="entry name" value="SDS22/Internalin_LRR"/>
</dbReference>
<keyword evidence="7" id="KW-1185">Reference proteome</keyword>
<dbReference type="EMBL" id="CAXDID020000268">
    <property type="protein sequence ID" value="CAL6067452.1"/>
    <property type="molecule type" value="Genomic_DNA"/>
</dbReference>
<dbReference type="Proteomes" id="UP001642409">
    <property type="component" value="Unassembled WGS sequence"/>
</dbReference>
<evidence type="ECO:0000313" key="7">
    <source>
        <dbReference type="Proteomes" id="UP001642409"/>
    </source>
</evidence>
<keyword evidence="1" id="KW-0433">Leucine-rich repeat</keyword>
<evidence type="ECO:0000313" key="4">
    <source>
        <dbReference type="EMBL" id="CAI9974281.1"/>
    </source>
</evidence>
<sequence length="391" mass="45521">MKHLVDFRTDQNAICDIDKLMKHQNHNISWVTAQDEPTEAEIKQYFRCNESEVQRKKIILINQKQQSIYYTSMILRYKTSVVNDSLEISNDNDMQSIHFSDLLKVMHTLKVSGCQNISFEPHSTLVQHLIVQNCKLDNVLNLEQMTQLVSLDLSGNQLRFVSELGELVNLKTLILKDNKISRIESWTQNLKSLEHLDMQNNKLILVKVLLELPLLKTLLIQGNMIRDIEFLKRHIKYNKTWIQPQNIPTTKDYEYYLGDNRDDKMVLELMQQIDLERYSLEKTDKYIDTIQEEELTINNDTSLYDLGFLDPQNQFLQKNTKILTVKFCSEVQTLNTPNILVKLTINNCELAAIKGLERVINLTHLDLSSNQLTEISALKALVSLEELQTII</sequence>
<dbReference type="PANTHER" id="PTHR46652">
    <property type="entry name" value="LEUCINE-RICH REPEAT AND IQ DOMAIN-CONTAINING PROTEIN 1-RELATED"/>
    <property type="match status" value="1"/>
</dbReference>